<evidence type="ECO:0000313" key="2">
    <source>
        <dbReference type="Proteomes" id="UP000012073"/>
    </source>
</evidence>
<keyword evidence="2" id="KW-1185">Reference proteome</keyword>
<dbReference type="Gramene" id="CDF38738">
    <property type="protein sequence ID" value="CDF38738"/>
    <property type="gene ID" value="CHC_T00001214001"/>
</dbReference>
<evidence type="ECO:0000313" key="1">
    <source>
        <dbReference type="EMBL" id="CDF38738.1"/>
    </source>
</evidence>
<name>R7QLS9_CHOCR</name>
<proteinExistence type="predicted"/>
<accession>R7QLS9</accession>
<sequence length="280" mass="31607">MFGSILSRSKWRDTLLFGILLLVVGLLLFSQQGLHYFSTIPTFAGIDTVSNSNWTRVATTSASLTHVYQDNLLHHKVWIVPFDDMWHIGLSELAWRDSCRGSLGAVESHVTSGASIASVVSEVAGRMRRMSRVGPLIPLGRPFLLKRGSEQEVVHVFALIVQDVFSRRQQQSSFTQVIKPVQLMQDTSTPAHTSEEWSKQMQQNYCSAERARWLGRAVSYAMRRFNLKGLVPKSNPMEDARHNDALCCRRDIDETEDLLHCALPCDGEGLYNIISRFPQT</sequence>
<protein>
    <submittedName>
        <fullName evidence="1">Uncharacterized protein</fullName>
    </submittedName>
</protein>
<dbReference type="RefSeq" id="XP_005718643.1">
    <property type="nucleotide sequence ID" value="XM_005718586.1"/>
</dbReference>
<organism evidence="1 2">
    <name type="scientific">Chondrus crispus</name>
    <name type="common">Carrageen Irish moss</name>
    <name type="synonym">Polymorpha crispa</name>
    <dbReference type="NCBI Taxonomy" id="2769"/>
    <lineage>
        <taxon>Eukaryota</taxon>
        <taxon>Rhodophyta</taxon>
        <taxon>Florideophyceae</taxon>
        <taxon>Rhodymeniophycidae</taxon>
        <taxon>Gigartinales</taxon>
        <taxon>Gigartinaceae</taxon>
        <taxon>Chondrus</taxon>
    </lineage>
</organism>
<dbReference type="OrthoDB" id="3725at2759"/>
<dbReference type="GeneID" id="17326359"/>
<dbReference type="KEGG" id="ccp:CHC_T00001214001"/>
<dbReference type="AlphaFoldDB" id="R7QLS9"/>
<dbReference type="EMBL" id="HG001960">
    <property type="protein sequence ID" value="CDF38738.1"/>
    <property type="molecule type" value="Genomic_DNA"/>
</dbReference>
<reference evidence="2" key="1">
    <citation type="journal article" date="2013" name="Proc. Natl. Acad. Sci. U.S.A.">
        <title>Genome structure and metabolic features in the red seaweed Chondrus crispus shed light on evolution of the Archaeplastida.</title>
        <authorList>
            <person name="Collen J."/>
            <person name="Porcel B."/>
            <person name="Carre W."/>
            <person name="Ball S.G."/>
            <person name="Chaparro C."/>
            <person name="Tonon T."/>
            <person name="Barbeyron T."/>
            <person name="Michel G."/>
            <person name="Noel B."/>
            <person name="Valentin K."/>
            <person name="Elias M."/>
            <person name="Artiguenave F."/>
            <person name="Arun A."/>
            <person name="Aury J.M."/>
            <person name="Barbosa-Neto J.F."/>
            <person name="Bothwell J.H."/>
            <person name="Bouget F.Y."/>
            <person name="Brillet L."/>
            <person name="Cabello-Hurtado F."/>
            <person name="Capella-Gutierrez S."/>
            <person name="Charrier B."/>
            <person name="Cladiere L."/>
            <person name="Cock J.M."/>
            <person name="Coelho S.M."/>
            <person name="Colleoni C."/>
            <person name="Czjzek M."/>
            <person name="Da Silva C."/>
            <person name="Delage L."/>
            <person name="Denoeud F."/>
            <person name="Deschamps P."/>
            <person name="Dittami S.M."/>
            <person name="Gabaldon T."/>
            <person name="Gachon C.M."/>
            <person name="Groisillier A."/>
            <person name="Herve C."/>
            <person name="Jabbari K."/>
            <person name="Katinka M."/>
            <person name="Kloareg B."/>
            <person name="Kowalczyk N."/>
            <person name="Labadie K."/>
            <person name="Leblanc C."/>
            <person name="Lopez P.J."/>
            <person name="McLachlan D.H."/>
            <person name="Meslet-Cladiere L."/>
            <person name="Moustafa A."/>
            <person name="Nehr Z."/>
            <person name="Nyvall Collen P."/>
            <person name="Panaud O."/>
            <person name="Partensky F."/>
            <person name="Poulain J."/>
            <person name="Rensing S.A."/>
            <person name="Rousvoal S."/>
            <person name="Samson G."/>
            <person name="Symeonidi A."/>
            <person name="Weissenbach J."/>
            <person name="Zambounis A."/>
            <person name="Wincker P."/>
            <person name="Boyen C."/>
        </authorList>
    </citation>
    <scope>NUCLEOTIDE SEQUENCE [LARGE SCALE GENOMIC DNA]</scope>
    <source>
        <strain evidence="2">cv. Stackhouse</strain>
    </source>
</reference>
<dbReference type="Proteomes" id="UP000012073">
    <property type="component" value="Unassembled WGS sequence"/>
</dbReference>
<gene>
    <name evidence="1" type="ORF">CHC_T00001214001</name>
</gene>